<evidence type="ECO:0000313" key="2">
    <source>
        <dbReference type="EMBL" id="CAH3018686.1"/>
    </source>
</evidence>
<proteinExistence type="predicted"/>
<evidence type="ECO:0000313" key="3">
    <source>
        <dbReference type="Proteomes" id="UP001159427"/>
    </source>
</evidence>
<dbReference type="Proteomes" id="UP001159427">
    <property type="component" value="Unassembled WGS sequence"/>
</dbReference>
<sequence>MKTKDTKAIGYVSRRFSKRSRRYKKLAGHVDDVEKPGSLSSKSHKENVRASMEDFDEFVLNRCRAKREAAKVNTVALDEAHETDKEKETLPARCRRPAICEEMEKHIRNEAGVSLRGYREILVTRRLLYEMHLL</sequence>
<accession>A0ABN8LSB9</accession>
<comment type="caution">
    <text evidence="2">The sequence shown here is derived from an EMBL/GenBank/DDBJ whole genome shotgun (WGS) entry which is preliminary data.</text>
</comment>
<reference evidence="2 3" key="1">
    <citation type="submission" date="2022-05" db="EMBL/GenBank/DDBJ databases">
        <authorList>
            <consortium name="Genoscope - CEA"/>
            <person name="William W."/>
        </authorList>
    </citation>
    <scope>NUCLEOTIDE SEQUENCE [LARGE SCALE GENOMIC DNA]</scope>
</reference>
<gene>
    <name evidence="2" type="ORF">PEVE_00044416</name>
</gene>
<keyword evidence="3" id="KW-1185">Reference proteome</keyword>
<protein>
    <submittedName>
        <fullName evidence="2">Uncharacterized protein</fullName>
    </submittedName>
</protein>
<organism evidence="2 3">
    <name type="scientific">Porites evermanni</name>
    <dbReference type="NCBI Taxonomy" id="104178"/>
    <lineage>
        <taxon>Eukaryota</taxon>
        <taxon>Metazoa</taxon>
        <taxon>Cnidaria</taxon>
        <taxon>Anthozoa</taxon>
        <taxon>Hexacorallia</taxon>
        <taxon>Scleractinia</taxon>
        <taxon>Fungiina</taxon>
        <taxon>Poritidae</taxon>
        <taxon>Porites</taxon>
    </lineage>
</organism>
<dbReference type="EMBL" id="CALNXI010000094">
    <property type="protein sequence ID" value="CAH3018686.1"/>
    <property type="molecule type" value="Genomic_DNA"/>
</dbReference>
<evidence type="ECO:0000256" key="1">
    <source>
        <dbReference type="SAM" id="MobiDB-lite"/>
    </source>
</evidence>
<name>A0ABN8LSB9_9CNID</name>
<feature type="region of interest" description="Disordered" evidence="1">
    <location>
        <begin position="20"/>
        <end position="47"/>
    </location>
</feature>